<dbReference type="eggNOG" id="COG1672">
    <property type="taxonomic scope" value="Bacteria"/>
</dbReference>
<comment type="caution">
    <text evidence="1">The sequence shown here is derived from an EMBL/GenBank/DDBJ whole genome shotgun (WGS) entry which is preliminary data.</text>
</comment>
<dbReference type="Gene3D" id="3.40.50.300">
    <property type="entry name" value="P-loop containing nucleotide triphosphate hydrolases"/>
    <property type="match status" value="1"/>
</dbReference>
<dbReference type="STRING" id="742742.HMPREF9452_01210"/>
<dbReference type="PANTHER" id="PTHR34301">
    <property type="entry name" value="DNA-BINDING PROTEIN-RELATED"/>
    <property type="match status" value="1"/>
</dbReference>
<dbReference type="EMBL" id="ADLS01000014">
    <property type="protein sequence ID" value="EGX70972.1"/>
    <property type="molecule type" value="Genomic_DNA"/>
</dbReference>
<name>G1WIP7_9ACTN</name>
<accession>G1WIP7</accession>
<sequence>MAAFNNPFTPTFGIVPPYMAGRTYVIEDIVRALDRGPGDPNLATIFIGARGTGKTALLSYLADEALEHGWISVSVVAAPGMLEDIYERTKEAAAAYIDTTDSPKLKGLTVGQLFGLEWESAPREQLNWRSRMNALFKGLDQYGIGLLITVDEVSASLDEMISFAATYQLFVREGKRVGLLMAGLPHQVSALLRNQTVSFLRRSVQHRLSGVADQEVAQALVQTIASEGKTATGEAIDLMVDAIGGFPFMMQLVGYRSWDVSFGSCEITVKDVQRGVALAQGDLDQRVLEPTFYELSDGDLAFLRAMLEDQDVSLVADIAQRMGVASNYASQYRARLVEQGIIGTRGRGKIAFDMLHFKEFLLSKFAEA</sequence>
<organism evidence="1 2">
    <name type="scientific">Collinsella tanakaei YIT 12063</name>
    <dbReference type="NCBI Taxonomy" id="742742"/>
    <lineage>
        <taxon>Bacteria</taxon>
        <taxon>Bacillati</taxon>
        <taxon>Actinomycetota</taxon>
        <taxon>Coriobacteriia</taxon>
        <taxon>Coriobacteriales</taxon>
        <taxon>Coriobacteriaceae</taxon>
        <taxon>Collinsella</taxon>
    </lineage>
</organism>
<keyword evidence="2" id="KW-1185">Reference proteome</keyword>
<dbReference type="InterPro" id="IPR027417">
    <property type="entry name" value="P-loop_NTPase"/>
</dbReference>
<evidence type="ECO:0000313" key="1">
    <source>
        <dbReference type="EMBL" id="EGX70972.1"/>
    </source>
</evidence>
<dbReference type="SUPFAM" id="SSF52540">
    <property type="entry name" value="P-loop containing nucleoside triphosphate hydrolases"/>
    <property type="match status" value="1"/>
</dbReference>
<dbReference type="HOGENOM" id="CLU_058580_1_0_11"/>
<dbReference type="AlphaFoldDB" id="G1WIP7"/>
<dbReference type="GeneID" id="62758938"/>
<proteinExistence type="predicted"/>
<reference evidence="1 2" key="1">
    <citation type="submission" date="2011-06" db="EMBL/GenBank/DDBJ databases">
        <title>The Genome Sequence of Collinsella tanakaei YIT 12063.</title>
        <authorList>
            <consortium name="The Broad Institute Genome Sequencing Platform"/>
            <person name="Earl A."/>
            <person name="Ward D."/>
            <person name="Feldgarden M."/>
            <person name="Gevers D."/>
            <person name="Morotomi M."/>
            <person name="Young S.K."/>
            <person name="Zeng Q."/>
            <person name="Gargeya S."/>
            <person name="Fitzgerald M."/>
            <person name="Haas B."/>
            <person name="Abouelleil A."/>
            <person name="Alvarado L."/>
            <person name="Arachchi H.M."/>
            <person name="Berlin A."/>
            <person name="Brown A."/>
            <person name="Chapman S.B."/>
            <person name="Chen Z."/>
            <person name="Dunbar C."/>
            <person name="Freedman E."/>
            <person name="Gearin G."/>
            <person name="Gellesch M."/>
            <person name="Goldberg J."/>
            <person name="Griggs A."/>
            <person name="Gujja S."/>
            <person name="Heiman D."/>
            <person name="Howarth C."/>
            <person name="Larson L."/>
            <person name="Lui A."/>
            <person name="MacDonald P.J.P."/>
            <person name="Mehta T."/>
            <person name="Montmayeur A."/>
            <person name="Murphy C."/>
            <person name="Neiman D."/>
            <person name="Pearson M."/>
            <person name="Priest M."/>
            <person name="Roberts A."/>
            <person name="Saif S."/>
            <person name="Shea T."/>
            <person name="Shenoy N."/>
            <person name="Sisk P."/>
            <person name="Stolte C."/>
            <person name="Sykes S."/>
            <person name="Wortman J."/>
            <person name="Nusbaum C."/>
            <person name="Birren B."/>
        </authorList>
    </citation>
    <scope>NUCLEOTIDE SEQUENCE [LARGE SCALE GENOMIC DNA]</scope>
    <source>
        <strain evidence="1 2">YIT 12063</strain>
    </source>
</reference>
<dbReference type="OrthoDB" id="2020141at2"/>
<evidence type="ECO:0000313" key="2">
    <source>
        <dbReference type="Proteomes" id="UP000004830"/>
    </source>
</evidence>
<evidence type="ECO:0008006" key="3">
    <source>
        <dbReference type="Google" id="ProtNLM"/>
    </source>
</evidence>
<protein>
    <recommendedName>
        <fullName evidence="3">Orc1-like AAA ATPase domain-containing protein</fullName>
    </recommendedName>
</protein>
<gene>
    <name evidence="1" type="ORF">HMPREF9452_01210</name>
</gene>
<dbReference type="Proteomes" id="UP000004830">
    <property type="component" value="Unassembled WGS sequence"/>
</dbReference>
<dbReference type="PANTHER" id="PTHR34301:SF8">
    <property type="entry name" value="ATPASE DOMAIN-CONTAINING PROTEIN"/>
    <property type="match status" value="1"/>
</dbReference>
<dbReference type="PATRIC" id="fig|742742.3.peg.1182"/>
<dbReference type="RefSeq" id="WP_009141245.1">
    <property type="nucleotide sequence ID" value="NZ_JH126469.1"/>
</dbReference>